<comment type="caution">
    <text evidence="2">The sequence shown here is derived from an EMBL/GenBank/DDBJ whole genome shotgun (WGS) entry which is preliminary data.</text>
</comment>
<gene>
    <name evidence="2" type="ORF">IMSHALPRED_008919</name>
</gene>
<evidence type="ECO:0000313" key="3">
    <source>
        <dbReference type="Proteomes" id="UP000664534"/>
    </source>
</evidence>
<proteinExistence type="predicted"/>
<dbReference type="EMBL" id="CAJPDT010000066">
    <property type="protein sequence ID" value="CAF9932566.1"/>
    <property type="molecule type" value="Genomic_DNA"/>
</dbReference>
<dbReference type="OrthoDB" id="10440452at2759"/>
<reference evidence="2" key="1">
    <citation type="submission" date="2021-03" db="EMBL/GenBank/DDBJ databases">
        <authorList>
            <person name="Tagirdzhanova G."/>
        </authorList>
    </citation>
    <scope>NUCLEOTIDE SEQUENCE</scope>
</reference>
<sequence>MPTGYHDEVFNPSISHGMTAMAPPPLPKKASSSSYLTQNLNDDFGLQSHDFPIFLPLVHPEETSLWTPLDLLAPPEPPRPASPLLEVQQTLSAMQNIISHRLLLAKEYGKSLAIEGAFRKAEWERDRERRMGQNRTRASTAASSSNATKNTPYIDWSPISAGASPPTPILPSTPAKRPRSKTTIQIMDPASMPDSLQIQHPNTYLPTTINTTPSAPTNTTQPLFPLPSSDPVPLTIQYRLQNPLTGATDPYHEILSVPASIRLDALKQAIWISIQNGYAASAGALAMNGWIQSLVVHWDVDKQVYHGFPPTTELRDEVLECLLGCLRDGRGFDWVEVGVEMP</sequence>
<evidence type="ECO:0000313" key="2">
    <source>
        <dbReference type="EMBL" id="CAF9932566.1"/>
    </source>
</evidence>
<feature type="region of interest" description="Disordered" evidence="1">
    <location>
        <begin position="125"/>
        <end position="181"/>
    </location>
</feature>
<organism evidence="2 3">
    <name type="scientific">Imshaugia aleurites</name>
    <dbReference type="NCBI Taxonomy" id="172621"/>
    <lineage>
        <taxon>Eukaryota</taxon>
        <taxon>Fungi</taxon>
        <taxon>Dikarya</taxon>
        <taxon>Ascomycota</taxon>
        <taxon>Pezizomycotina</taxon>
        <taxon>Lecanoromycetes</taxon>
        <taxon>OSLEUM clade</taxon>
        <taxon>Lecanoromycetidae</taxon>
        <taxon>Lecanorales</taxon>
        <taxon>Lecanorineae</taxon>
        <taxon>Parmeliaceae</taxon>
        <taxon>Imshaugia</taxon>
    </lineage>
</organism>
<evidence type="ECO:0000256" key="1">
    <source>
        <dbReference type="SAM" id="MobiDB-lite"/>
    </source>
</evidence>
<feature type="compositionally biased region" description="Low complexity" evidence="1">
    <location>
        <begin position="134"/>
        <end position="151"/>
    </location>
</feature>
<dbReference type="Proteomes" id="UP000664534">
    <property type="component" value="Unassembled WGS sequence"/>
</dbReference>
<keyword evidence="3" id="KW-1185">Reference proteome</keyword>
<accession>A0A8H3FXM2</accession>
<protein>
    <submittedName>
        <fullName evidence="2">Uncharacterized protein</fullName>
    </submittedName>
</protein>
<name>A0A8H3FXM2_9LECA</name>
<dbReference type="AlphaFoldDB" id="A0A8H3FXM2"/>